<evidence type="ECO:0000313" key="4">
    <source>
        <dbReference type="Proteomes" id="UP000245942"/>
    </source>
</evidence>
<dbReference type="Proteomes" id="UP000245942">
    <property type="component" value="Unassembled WGS sequence"/>
</dbReference>
<feature type="region of interest" description="Disordered" evidence="1">
    <location>
        <begin position="23"/>
        <end position="51"/>
    </location>
</feature>
<dbReference type="GeneID" id="37012786"/>
<gene>
    <name evidence="3" type="ORF">BCV69DRAFT_275005</name>
</gene>
<name>A0A316UE25_9BASI</name>
<accession>A0A316UE25</accession>
<evidence type="ECO:0000313" key="3">
    <source>
        <dbReference type="EMBL" id="PWN23460.1"/>
    </source>
</evidence>
<proteinExistence type="predicted"/>
<feature type="signal peptide" evidence="2">
    <location>
        <begin position="1"/>
        <end position="19"/>
    </location>
</feature>
<dbReference type="AlphaFoldDB" id="A0A316UE25"/>
<sequence>MRLISTLVLLFGCVALAVTATTASTTSLPAAGPPPGLGTPPSNFDRRPSSPPYRYVKMYRRTTGYVKPVPSAPPLPSKGTWQRTFRMHRLPPGLQKKISEDYGKKRKWGRMTNGS</sequence>
<dbReference type="RefSeq" id="XP_025350620.1">
    <property type="nucleotide sequence ID" value="XM_025491052.1"/>
</dbReference>
<protein>
    <submittedName>
        <fullName evidence="3">Uncharacterized protein</fullName>
    </submittedName>
</protein>
<evidence type="ECO:0000256" key="1">
    <source>
        <dbReference type="SAM" id="MobiDB-lite"/>
    </source>
</evidence>
<keyword evidence="4" id="KW-1185">Reference proteome</keyword>
<organism evidence="3 4">
    <name type="scientific">Pseudomicrostroma glucosiphilum</name>
    <dbReference type="NCBI Taxonomy" id="1684307"/>
    <lineage>
        <taxon>Eukaryota</taxon>
        <taxon>Fungi</taxon>
        <taxon>Dikarya</taxon>
        <taxon>Basidiomycota</taxon>
        <taxon>Ustilaginomycotina</taxon>
        <taxon>Exobasidiomycetes</taxon>
        <taxon>Microstromatales</taxon>
        <taxon>Microstromatales incertae sedis</taxon>
        <taxon>Pseudomicrostroma</taxon>
    </lineage>
</organism>
<feature type="region of interest" description="Disordered" evidence="1">
    <location>
        <begin position="90"/>
        <end position="115"/>
    </location>
</feature>
<keyword evidence="2" id="KW-0732">Signal</keyword>
<evidence type="ECO:0000256" key="2">
    <source>
        <dbReference type="SAM" id="SignalP"/>
    </source>
</evidence>
<reference evidence="3 4" key="1">
    <citation type="journal article" date="2018" name="Mol. Biol. Evol.">
        <title>Broad Genomic Sampling Reveals a Smut Pathogenic Ancestry of the Fungal Clade Ustilaginomycotina.</title>
        <authorList>
            <person name="Kijpornyongpan T."/>
            <person name="Mondo S.J."/>
            <person name="Barry K."/>
            <person name="Sandor L."/>
            <person name="Lee J."/>
            <person name="Lipzen A."/>
            <person name="Pangilinan J."/>
            <person name="LaButti K."/>
            <person name="Hainaut M."/>
            <person name="Henrissat B."/>
            <person name="Grigoriev I.V."/>
            <person name="Spatafora J.W."/>
            <person name="Aime M.C."/>
        </authorList>
    </citation>
    <scope>NUCLEOTIDE SEQUENCE [LARGE SCALE GENOMIC DNA]</scope>
    <source>
        <strain evidence="3 4">MCA 4718</strain>
    </source>
</reference>
<dbReference type="EMBL" id="KZ819321">
    <property type="protein sequence ID" value="PWN23460.1"/>
    <property type="molecule type" value="Genomic_DNA"/>
</dbReference>
<feature type="chain" id="PRO_5016430399" evidence="2">
    <location>
        <begin position="20"/>
        <end position="115"/>
    </location>
</feature>